<dbReference type="PANTHER" id="PTHR30290">
    <property type="entry name" value="PERIPLASMIC BINDING COMPONENT OF ABC TRANSPORTER"/>
    <property type="match status" value="1"/>
</dbReference>
<evidence type="ECO:0000256" key="4">
    <source>
        <dbReference type="SAM" id="SignalP"/>
    </source>
</evidence>
<dbReference type="SUPFAM" id="SSF53850">
    <property type="entry name" value="Periplasmic binding protein-like II"/>
    <property type="match status" value="1"/>
</dbReference>
<evidence type="ECO:0000313" key="7">
    <source>
        <dbReference type="Proteomes" id="UP000011728"/>
    </source>
</evidence>
<proteinExistence type="inferred from homology"/>
<dbReference type="AlphaFoldDB" id="M1LSE6"/>
<dbReference type="CDD" id="cd00995">
    <property type="entry name" value="PBP2_NikA_DppA_OppA_like"/>
    <property type="match status" value="1"/>
</dbReference>
<dbReference type="Proteomes" id="UP000011728">
    <property type="component" value="Chromosome"/>
</dbReference>
<dbReference type="EMBL" id="CP004121">
    <property type="protein sequence ID" value="AGF55890.1"/>
    <property type="molecule type" value="Genomic_DNA"/>
</dbReference>
<dbReference type="HOGENOM" id="CLU_017028_8_6_9"/>
<evidence type="ECO:0000313" key="6">
    <source>
        <dbReference type="EMBL" id="AGF55890.1"/>
    </source>
</evidence>
<evidence type="ECO:0000259" key="5">
    <source>
        <dbReference type="Pfam" id="PF00496"/>
    </source>
</evidence>
<dbReference type="PATRIC" id="fig|931276.5.peg.2123"/>
<dbReference type="InterPro" id="IPR000914">
    <property type="entry name" value="SBP_5_dom"/>
</dbReference>
<dbReference type="STRING" id="36745.CLSAP_19510"/>
<dbReference type="Pfam" id="PF00496">
    <property type="entry name" value="SBP_bac_5"/>
    <property type="match status" value="1"/>
</dbReference>
<feature type="signal peptide" evidence="4">
    <location>
        <begin position="1"/>
        <end position="23"/>
    </location>
</feature>
<dbReference type="RefSeq" id="WP_015392210.1">
    <property type="nucleotide sequence ID" value="NC_020291.1"/>
</dbReference>
<organism evidence="6 7">
    <name type="scientific">Clostridium saccharoperbutylacetonicum N1-4(HMT)</name>
    <dbReference type="NCBI Taxonomy" id="931276"/>
    <lineage>
        <taxon>Bacteria</taxon>
        <taxon>Bacillati</taxon>
        <taxon>Bacillota</taxon>
        <taxon>Clostridia</taxon>
        <taxon>Eubacteriales</taxon>
        <taxon>Clostridiaceae</taxon>
        <taxon>Clostridium</taxon>
    </lineage>
</organism>
<dbReference type="PROSITE" id="PS51257">
    <property type="entry name" value="PROKAR_LIPOPROTEIN"/>
    <property type="match status" value="1"/>
</dbReference>
<dbReference type="InterPro" id="IPR030678">
    <property type="entry name" value="Peptide/Ni-bd"/>
</dbReference>
<dbReference type="InterPro" id="IPR039424">
    <property type="entry name" value="SBP_5"/>
</dbReference>
<dbReference type="GO" id="GO:0043190">
    <property type="term" value="C:ATP-binding cassette (ABC) transporter complex"/>
    <property type="evidence" value="ECO:0007669"/>
    <property type="project" value="InterPro"/>
</dbReference>
<dbReference type="Gene3D" id="3.10.105.10">
    <property type="entry name" value="Dipeptide-binding Protein, Domain 3"/>
    <property type="match status" value="1"/>
</dbReference>
<feature type="chain" id="PRO_5039043769" evidence="4">
    <location>
        <begin position="24"/>
        <end position="570"/>
    </location>
</feature>
<reference evidence="6 7" key="1">
    <citation type="submission" date="2013-02" db="EMBL/GenBank/DDBJ databases">
        <title>Genome sequence of Clostridium saccharoperbutylacetonicum N1-4(HMT).</title>
        <authorList>
            <person name="Poehlein A."/>
            <person name="Daniel R."/>
        </authorList>
    </citation>
    <scope>NUCLEOTIDE SEQUENCE [LARGE SCALE GENOMIC DNA]</scope>
    <source>
        <strain evidence="7">N1-4(HMT)</strain>
    </source>
</reference>
<dbReference type="Gene3D" id="3.90.76.10">
    <property type="entry name" value="Dipeptide-binding Protein, Domain 1"/>
    <property type="match status" value="1"/>
</dbReference>
<dbReference type="PANTHER" id="PTHR30290:SF81">
    <property type="entry name" value="OLIGOPEPTIDE-BINDING PROTEIN OPPA"/>
    <property type="match status" value="1"/>
</dbReference>
<dbReference type="GO" id="GO:0015833">
    <property type="term" value="P:peptide transport"/>
    <property type="evidence" value="ECO:0007669"/>
    <property type="project" value="TreeGrafter"/>
</dbReference>
<evidence type="ECO:0000256" key="1">
    <source>
        <dbReference type="ARBA" id="ARBA00004193"/>
    </source>
</evidence>
<evidence type="ECO:0000256" key="3">
    <source>
        <dbReference type="ARBA" id="ARBA00022729"/>
    </source>
</evidence>
<feature type="domain" description="Solute-binding protein family 5" evidence="5">
    <location>
        <begin position="108"/>
        <end position="484"/>
    </location>
</feature>
<dbReference type="eggNOG" id="COG0747">
    <property type="taxonomic scope" value="Bacteria"/>
</dbReference>
<dbReference type="Gene3D" id="3.40.190.10">
    <property type="entry name" value="Periplasmic binding protein-like II"/>
    <property type="match status" value="1"/>
</dbReference>
<comment type="similarity">
    <text evidence="2">Belongs to the bacterial solute-binding protein 5 family.</text>
</comment>
<comment type="subcellular location">
    <subcellularLocation>
        <location evidence="1">Cell membrane</location>
        <topology evidence="1">Lipid-anchor</topology>
    </subcellularLocation>
</comment>
<dbReference type="KEGG" id="csr:Cspa_c21240"/>
<name>M1LSE6_9CLOT</name>
<dbReference type="PIRSF" id="PIRSF002741">
    <property type="entry name" value="MppA"/>
    <property type="match status" value="1"/>
</dbReference>
<keyword evidence="7" id="KW-1185">Reference proteome</keyword>
<dbReference type="PROSITE" id="PS01040">
    <property type="entry name" value="SBP_BACTERIAL_5"/>
    <property type="match status" value="1"/>
</dbReference>
<evidence type="ECO:0000256" key="2">
    <source>
        <dbReference type="ARBA" id="ARBA00005695"/>
    </source>
</evidence>
<dbReference type="InterPro" id="IPR023765">
    <property type="entry name" value="SBP_5_CS"/>
</dbReference>
<gene>
    <name evidence="6" type="primary">appA3</name>
    <name evidence="6" type="ORF">Cspa_c21240</name>
</gene>
<protein>
    <submittedName>
        <fullName evidence="6">Oligopeptide-binding protein AppA</fullName>
    </submittedName>
</protein>
<accession>M1LSE6</accession>
<dbReference type="GO" id="GO:1904680">
    <property type="term" value="F:peptide transmembrane transporter activity"/>
    <property type="evidence" value="ECO:0007669"/>
    <property type="project" value="TreeGrafter"/>
</dbReference>
<sequence>MKKNLIRGIVVIVITAMVLSGCGKNGGSDNTTATATTPTKVDNNVQLIKATDISKNPQKAKERTDTFVAGLASAPGGVFLPYFYENGYDGNATGPIFASLVVLDSEGKPKADLAEKWEISSDNLVYTYHLKKDLKFSNGTSVTANDVAFTLTLLADPAYAGSVDISTFFVKGVDDYKKGNADSISGVKVIDPLTIEITTEKVNAQNLLNLGGPVISKEYYGKDYKKGKLEYLKDLYPAPMGAGPYKFSKYVPGQEIDYIANENYYGGKPSIENLIYKVSSADTALQLFQTGETDTVGVPLTEDNLQALKELGFADIQISLANNFGLIYFNNEKPTLKETAVRQALYYGLDRQKLVDIQYQGHAKVADVPNSPLSWAYTEDGITKYGFEPEKAKKLLDDASWKVGSDGIREKNGVKLKLNYLTRKGDDVFISIAKENYKDLGIDFTAEMIDFDTEISKFTKGDYDLAAFSTSLLTDPHDAVSEFASNYPQNYSHYSNQKVDKLISDGIGTIDLEKRKAIYKGLYKEFTNDPPVLLTVYKQTLSASNARIPGLVKDGYSNYDLMLPKIKITK</sequence>
<dbReference type="GO" id="GO:0042597">
    <property type="term" value="C:periplasmic space"/>
    <property type="evidence" value="ECO:0007669"/>
    <property type="project" value="UniProtKB-ARBA"/>
</dbReference>
<dbReference type="OrthoDB" id="9772924at2"/>
<keyword evidence="3 4" id="KW-0732">Signal</keyword>